<keyword evidence="6 9" id="KW-1133">Transmembrane helix</keyword>
<dbReference type="CDD" id="cd12082">
    <property type="entry name" value="MATE_like"/>
    <property type="match status" value="1"/>
</dbReference>
<feature type="compositionally biased region" description="Polar residues" evidence="8">
    <location>
        <begin position="22"/>
        <end position="39"/>
    </location>
</feature>
<evidence type="ECO:0000256" key="9">
    <source>
        <dbReference type="SAM" id="Phobius"/>
    </source>
</evidence>
<dbReference type="Pfam" id="PF01554">
    <property type="entry name" value="MatE"/>
    <property type="match status" value="2"/>
</dbReference>
<feature type="transmembrane region" description="Helical" evidence="9">
    <location>
        <begin position="137"/>
        <end position="156"/>
    </location>
</feature>
<keyword evidence="3" id="KW-0813">Transport</keyword>
<evidence type="ECO:0000256" key="2">
    <source>
        <dbReference type="ARBA" id="ARBA00010199"/>
    </source>
</evidence>
<evidence type="ECO:0000256" key="3">
    <source>
        <dbReference type="ARBA" id="ARBA00022448"/>
    </source>
</evidence>
<keyword evidence="4" id="KW-1003">Cell membrane</keyword>
<keyword evidence="5 9" id="KW-0812">Transmembrane</keyword>
<protein>
    <recommendedName>
        <fullName evidence="12">MatE family protein</fullName>
    </recommendedName>
</protein>
<feature type="transmembrane region" description="Helical" evidence="9">
    <location>
        <begin position="176"/>
        <end position="197"/>
    </location>
</feature>
<gene>
    <name evidence="10" type="ORF">M9Y10_015499</name>
</gene>
<evidence type="ECO:0000313" key="10">
    <source>
        <dbReference type="EMBL" id="KAK8897543.1"/>
    </source>
</evidence>
<keyword evidence="11" id="KW-1185">Reference proteome</keyword>
<feature type="transmembrane region" description="Helical" evidence="9">
    <location>
        <begin position="204"/>
        <end position="227"/>
    </location>
</feature>
<proteinExistence type="inferred from homology"/>
<sequence length="542" mass="60183">MDNNLKNELLAKPSEENKAKSNENSTHLSDSFSPTSQRQLTEEDIRLGGKPPLKTICILSSGPLLSQIASALYGVINTIWISKSLGDSGLTAISTYQNFETIGRSFAFFFQTSTSTKIASLFGEGMNSEASQVLTDLLRFSFICSIISPVIFIPISKVCVRWFGADDYITELGFKYIVPNLCLSIVSCFFYTCCGCLQAEGRSWLFSSVQIVALCLDMLVFCPLFLLGLKTGIAGAALANGVSELIPCLVILILYYRCKFGIKPQFKQLVSKFSSHSLEALKLGFPQLIFQLSNSVPGIIVRKFFGLSCGDDQNEFNYVMAAFNTFNRLWIIEGAVPNAINLGFIPAAAYAYGARRYIRIIWLFFHALWISFIWCSLTMICALAIPIPIAKIFSKTPEYLDWSKIILRKGNILTCICEVPGIITSLLQAMKKGTQASILSFFVQLFPVPVASIVLYYTNKHNIGRLVYCYPFQALFGVLFAIPFLIVALREIIINHIKKRTSSLYEDEELENISLSRNKGTKNIDSGGSLSSLFSNLISLSD</sequence>
<feature type="region of interest" description="Disordered" evidence="8">
    <location>
        <begin position="1"/>
        <end position="44"/>
    </location>
</feature>
<dbReference type="PANTHER" id="PTHR43549:SF2">
    <property type="entry name" value="MULTIDRUG RESISTANCE PROTEIN NORM-RELATED"/>
    <property type="match status" value="1"/>
</dbReference>
<comment type="caution">
    <text evidence="10">The sequence shown here is derived from an EMBL/GenBank/DDBJ whole genome shotgun (WGS) entry which is preliminary data.</text>
</comment>
<evidence type="ECO:0000256" key="1">
    <source>
        <dbReference type="ARBA" id="ARBA00004651"/>
    </source>
</evidence>
<keyword evidence="7 9" id="KW-0472">Membrane</keyword>
<evidence type="ECO:0008006" key="12">
    <source>
        <dbReference type="Google" id="ProtNLM"/>
    </source>
</evidence>
<evidence type="ECO:0000256" key="6">
    <source>
        <dbReference type="ARBA" id="ARBA00022989"/>
    </source>
</evidence>
<dbReference type="EMBL" id="JAPFFF010000002">
    <property type="protein sequence ID" value="KAK8897543.1"/>
    <property type="molecule type" value="Genomic_DNA"/>
</dbReference>
<feature type="transmembrane region" description="Helical" evidence="9">
    <location>
        <begin position="360"/>
        <end position="385"/>
    </location>
</feature>
<accession>A0ABR2L3C4</accession>
<evidence type="ECO:0000256" key="5">
    <source>
        <dbReference type="ARBA" id="ARBA00022692"/>
    </source>
</evidence>
<feature type="transmembrane region" description="Helical" evidence="9">
    <location>
        <begin position="470"/>
        <end position="489"/>
    </location>
</feature>
<feature type="transmembrane region" description="Helical" evidence="9">
    <location>
        <begin position="233"/>
        <end position="256"/>
    </location>
</feature>
<reference evidence="10 11" key="1">
    <citation type="submission" date="2024-04" db="EMBL/GenBank/DDBJ databases">
        <title>Tritrichomonas musculus Genome.</title>
        <authorList>
            <person name="Alves-Ferreira E."/>
            <person name="Grigg M."/>
            <person name="Lorenzi H."/>
            <person name="Galac M."/>
        </authorList>
    </citation>
    <scope>NUCLEOTIDE SEQUENCE [LARGE SCALE GENOMIC DNA]</scope>
    <source>
        <strain evidence="10 11">EAF2021</strain>
    </source>
</reference>
<feature type="transmembrane region" description="Helical" evidence="9">
    <location>
        <begin position="439"/>
        <end position="458"/>
    </location>
</feature>
<dbReference type="InterPro" id="IPR052031">
    <property type="entry name" value="Membrane_Transporter-Flippase"/>
</dbReference>
<evidence type="ECO:0000256" key="8">
    <source>
        <dbReference type="SAM" id="MobiDB-lite"/>
    </source>
</evidence>
<dbReference type="Proteomes" id="UP001470230">
    <property type="component" value="Unassembled WGS sequence"/>
</dbReference>
<name>A0ABR2L3C4_9EUKA</name>
<evidence type="ECO:0000256" key="7">
    <source>
        <dbReference type="ARBA" id="ARBA00023136"/>
    </source>
</evidence>
<comment type="subcellular location">
    <subcellularLocation>
        <location evidence="1">Cell membrane</location>
        <topology evidence="1">Multi-pass membrane protein</topology>
    </subcellularLocation>
</comment>
<dbReference type="InterPro" id="IPR002528">
    <property type="entry name" value="MATE_fam"/>
</dbReference>
<organism evidence="10 11">
    <name type="scientific">Tritrichomonas musculus</name>
    <dbReference type="NCBI Taxonomy" id="1915356"/>
    <lineage>
        <taxon>Eukaryota</taxon>
        <taxon>Metamonada</taxon>
        <taxon>Parabasalia</taxon>
        <taxon>Tritrichomonadida</taxon>
        <taxon>Tritrichomonadidae</taxon>
        <taxon>Tritrichomonas</taxon>
    </lineage>
</organism>
<evidence type="ECO:0000256" key="4">
    <source>
        <dbReference type="ARBA" id="ARBA00022475"/>
    </source>
</evidence>
<evidence type="ECO:0000313" key="11">
    <source>
        <dbReference type="Proteomes" id="UP001470230"/>
    </source>
</evidence>
<dbReference type="PANTHER" id="PTHR43549">
    <property type="entry name" value="MULTIDRUG RESISTANCE PROTEIN YPNP-RELATED"/>
    <property type="match status" value="1"/>
</dbReference>
<comment type="similarity">
    <text evidence="2">Belongs to the multi antimicrobial extrusion (MATE) (TC 2.A.66.1) family.</text>
</comment>